<comment type="caution">
    <text evidence="11">The sequence shown here is derived from an EMBL/GenBank/DDBJ whole genome shotgun (WGS) entry which is preliminary data.</text>
</comment>
<dbReference type="InterPro" id="IPR011051">
    <property type="entry name" value="RmlC_Cupin_sf"/>
</dbReference>
<organism evidence="11 12">
    <name type="scientific">Elysia chlorotica</name>
    <name type="common">Eastern emerald elysia</name>
    <name type="synonym">Sea slug</name>
    <dbReference type="NCBI Taxonomy" id="188477"/>
    <lineage>
        <taxon>Eukaryota</taxon>
        <taxon>Metazoa</taxon>
        <taxon>Spiralia</taxon>
        <taxon>Lophotrochozoa</taxon>
        <taxon>Mollusca</taxon>
        <taxon>Gastropoda</taxon>
        <taxon>Heterobranchia</taxon>
        <taxon>Euthyneura</taxon>
        <taxon>Panpulmonata</taxon>
        <taxon>Sacoglossa</taxon>
        <taxon>Placobranchoidea</taxon>
        <taxon>Plakobranchidae</taxon>
        <taxon>Elysia</taxon>
    </lineage>
</organism>
<dbReference type="EMBL" id="RQTK01001613">
    <property type="protein sequence ID" value="RUS69651.1"/>
    <property type="molecule type" value="Genomic_DNA"/>
</dbReference>
<keyword evidence="3" id="KW-0533">Nickel</keyword>
<dbReference type="Gene3D" id="2.60.120.10">
    <property type="entry name" value="Jelly Rolls"/>
    <property type="match status" value="1"/>
</dbReference>
<comment type="cofactor">
    <cofactor evidence="2">
        <name>Fe(2+)</name>
        <dbReference type="ChEBI" id="CHEBI:29033"/>
    </cofactor>
</comment>
<dbReference type="GO" id="GO:0010309">
    <property type="term" value="F:acireductone dioxygenase [iron(II)-requiring] activity"/>
    <property type="evidence" value="ECO:0007669"/>
    <property type="project" value="UniProtKB-EC"/>
</dbReference>
<keyword evidence="8" id="KW-0408">Iron</keyword>
<dbReference type="AlphaFoldDB" id="A0A3S1AR12"/>
<dbReference type="GO" id="GO:0046872">
    <property type="term" value="F:metal ion binding"/>
    <property type="evidence" value="ECO:0007669"/>
    <property type="project" value="UniProtKB-KW"/>
</dbReference>
<evidence type="ECO:0000256" key="2">
    <source>
        <dbReference type="ARBA" id="ARBA00001954"/>
    </source>
</evidence>
<dbReference type="InterPro" id="IPR004313">
    <property type="entry name" value="ARD"/>
</dbReference>
<keyword evidence="12" id="KW-1185">Reference proteome</keyword>
<dbReference type="SUPFAM" id="SSF51182">
    <property type="entry name" value="RmlC-like cupins"/>
    <property type="match status" value="1"/>
</dbReference>
<proteinExistence type="predicted"/>
<dbReference type="Pfam" id="PF03079">
    <property type="entry name" value="ARD"/>
    <property type="match status" value="1"/>
</dbReference>
<evidence type="ECO:0000256" key="8">
    <source>
        <dbReference type="ARBA" id="ARBA00023004"/>
    </source>
</evidence>
<name>A0A3S1AR12_ELYCH</name>
<dbReference type="InterPro" id="IPR014710">
    <property type="entry name" value="RmlC-like_jellyroll"/>
</dbReference>
<comment type="catalytic activity">
    <reaction evidence="1">
        <text>1,2-dihydroxy-5-(methylsulfanyl)pent-1-en-3-one + O2 = 4-methylsulfanyl-2-oxobutanoate + formate + 2 H(+)</text>
        <dbReference type="Rhea" id="RHEA:24504"/>
        <dbReference type="ChEBI" id="CHEBI:15378"/>
        <dbReference type="ChEBI" id="CHEBI:15379"/>
        <dbReference type="ChEBI" id="CHEBI:15740"/>
        <dbReference type="ChEBI" id="CHEBI:16723"/>
        <dbReference type="ChEBI" id="CHEBI:49252"/>
        <dbReference type="EC" id="1.13.11.54"/>
    </reaction>
</comment>
<keyword evidence="4" id="KW-0028">Amino-acid biosynthesis</keyword>
<accession>A0A3S1AR12</accession>
<reference evidence="11 12" key="1">
    <citation type="submission" date="2019-01" db="EMBL/GenBank/DDBJ databases">
        <title>A draft genome assembly of the solar-powered sea slug Elysia chlorotica.</title>
        <authorList>
            <person name="Cai H."/>
            <person name="Li Q."/>
            <person name="Fang X."/>
            <person name="Li J."/>
            <person name="Curtis N.E."/>
            <person name="Altenburger A."/>
            <person name="Shibata T."/>
            <person name="Feng M."/>
            <person name="Maeda T."/>
            <person name="Schwartz J.A."/>
            <person name="Shigenobu S."/>
            <person name="Lundholm N."/>
            <person name="Nishiyama T."/>
            <person name="Yang H."/>
            <person name="Hasebe M."/>
            <person name="Li S."/>
            <person name="Pierce S.K."/>
            <person name="Wang J."/>
        </authorList>
    </citation>
    <scope>NUCLEOTIDE SEQUENCE [LARGE SCALE GENOMIC DNA]</scope>
    <source>
        <strain evidence="11">EC2010</strain>
        <tissue evidence="11">Whole organism of an adult</tissue>
    </source>
</reference>
<gene>
    <name evidence="11" type="ORF">EGW08_022589</name>
</gene>
<evidence type="ECO:0000313" key="11">
    <source>
        <dbReference type="EMBL" id="RUS69651.1"/>
    </source>
</evidence>
<dbReference type="GO" id="GO:0009086">
    <property type="term" value="P:methionine biosynthetic process"/>
    <property type="evidence" value="ECO:0007669"/>
    <property type="project" value="UniProtKB-KW"/>
</dbReference>
<evidence type="ECO:0000256" key="6">
    <source>
        <dbReference type="ARBA" id="ARBA00022964"/>
    </source>
</evidence>
<evidence type="ECO:0000256" key="1">
    <source>
        <dbReference type="ARBA" id="ARBA00000428"/>
    </source>
</evidence>
<evidence type="ECO:0000256" key="7">
    <source>
        <dbReference type="ARBA" id="ARBA00023002"/>
    </source>
</evidence>
<protein>
    <recommendedName>
        <fullName evidence="10">acireductone dioxygenase (Fe(2+)-requiring)</fullName>
        <ecNumber evidence="10">1.13.11.54</ecNumber>
    </recommendedName>
</protein>
<keyword evidence="7" id="KW-0560">Oxidoreductase</keyword>
<sequence>MKELRGYCFDEVITLSKGAGEDVDKMIEEEEREHLHEYEEARIVLEGSGYFDVRDRCENFIRIEVKPGDMLIIPAGLYHRCVLDEKNNLKFRRLFPGLCPDWTPYYKPDADKHPARKRYVTRYLDCPC</sequence>
<dbReference type="Proteomes" id="UP000271974">
    <property type="component" value="Unassembled WGS sequence"/>
</dbReference>
<keyword evidence="5" id="KW-0479">Metal-binding</keyword>
<evidence type="ECO:0000256" key="9">
    <source>
        <dbReference type="ARBA" id="ARBA00023167"/>
    </source>
</evidence>
<dbReference type="EC" id="1.13.11.54" evidence="10"/>
<evidence type="ECO:0000256" key="10">
    <source>
        <dbReference type="ARBA" id="ARBA00039005"/>
    </source>
</evidence>
<dbReference type="STRING" id="188477.A0A3S1AR12"/>
<dbReference type="PANTHER" id="PTHR23418">
    <property type="entry name" value="ACIREDUCTONE DIOXYGENASE"/>
    <property type="match status" value="1"/>
</dbReference>
<evidence type="ECO:0000256" key="3">
    <source>
        <dbReference type="ARBA" id="ARBA00022596"/>
    </source>
</evidence>
<keyword evidence="9" id="KW-0486">Methionine biosynthesis</keyword>
<dbReference type="PANTHER" id="PTHR23418:SF0">
    <property type="entry name" value="ACIREDUCTONE DIOXYGENASE"/>
    <property type="match status" value="1"/>
</dbReference>
<evidence type="ECO:0000313" key="12">
    <source>
        <dbReference type="Proteomes" id="UP000271974"/>
    </source>
</evidence>
<evidence type="ECO:0000256" key="5">
    <source>
        <dbReference type="ARBA" id="ARBA00022723"/>
    </source>
</evidence>
<evidence type="ECO:0000256" key="4">
    <source>
        <dbReference type="ARBA" id="ARBA00022605"/>
    </source>
</evidence>
<keyword evidence="6" id="KW-0223">Dioxygenase</keyword>
<dbReference type="OrthoDB" id="1867259at2759"/>